<dbReference type="GO" id="GO:0008360">
    <property type="term" value="P:regulation of cell shape"/>
    <property type="evidence" value="ECO:0007669"/>
    <property type="project" value="UniProtKB-KW"/>
</dbReference>
<comment type="similarity">
    <text evidence="1 7">Belongs to the MurCDEF family. MurE subfamily.</text>
</comment>
<keyword evidence="3 7" id="KW-0133">Cell shape</keyword>
<dbReference type="EC" id="6.3.2.13" evidence="7"/>
<evidence type="ECO:0000256" key="1">
    <source>
        <dbReference type="ARBA" id="ARBA00005898"/>
    </source>
</evidence>
<feature type="binding site" evidence="7">
    <location>
        <begin position="117"/>
        <end position="123"/>
    </location>
    <ligand>
        <name>ATP</name>
        <dbReference type="ChEBI" id="CHEBI:30616"/>
    </ligand>
</feature>
<feature type="binding site" evidence="7">
    <location>
        <begin position="159"/>
        <end position="160"/>
    </location>
    <ligand>
        <name>UDP-N-acetyl-alpha-D-muramoyl-L-alanyl-D-glutamate</name>
        <dbReference type="ChEBI" id="CHEBI:83900"/>
    </ligand>
</feature>
<organism evidence="12 13">
    <name type="scientific">Lawsonella clevelandensis</name>
    <dbReference type="NCBI Taxonomy" id="1528099"/>
    <lineage>
        <taxon>Bacteria</taxon>
        <taxon>Bacillati</taxon>
        <taxon>Actinomycetota</taxon>
        <taxon>Actinomycetes</taxon>
        <taxon>Mycobacteriales</taxon>
        <taxon>Lawsonellaceae</taxon>
        <taxon>Lawsonella</taxon>
    </lineage>
</organism>
<keyword evidence="6 7" id="KW-0961">Cell wall biogenesis/degradation</keyword>
<feature type="binding site" evidence="7">
    <location>
        <position position="194"/>
    </location>
    <ligand>
        <name>UDP-N-acetyl-alpha-D-muramoyl-L-alanyl-D-glutamate</name>
        <dbReference type="ChEBI" id="CHEBI:83900"/>
    </ligand>
</feature>
<dbReference type="SUPFAM" id="SSF53623">
    <property type="entry name" value="MurD-like peptide ligases, catalytic domain"/>
    <property type="match status" value="1"/>
</dbReference>
<feature type="binding site" evidence="7">
    <location>
        <position position="476"/>
    </location>
    <ligand>
        <name>meso-2,6-diaminopimelate</name>
        <dbReference type="ChEBI" id="CHEBI:57791"/>
    </ligand>
</feature>
<dbReference type="GO" id="GO:0071555">
    <property type="term" value="P:cell wall organization"/>
    <property type="evidence" value="ECO:0007669"/>
    <property type="project" value="UniProtKB-KW"/>
</dbReference>
<dbReference type="AlphaFoldDB" id="A0A2W5IBJ8"/>
<comment type="function">
    <text evidence="7">Catalyzes the addition of meso-diaminopimelic acid to the nucleotide precursor UDP-N-acetylmuramoyl-L-alanyl-D-glutamate (UMAG) in the biosynthesis of bacterial cell-wall peptidoglycan.</text>
</comment>
<evidence type="ECO:0000256" key="2">
    <source>
        <dbReference type="ARBA" id="ARBA00022618"/>
    </source>
</evidence>
<dbReference type="InterPro" id="IPR000713">
    <property type="entry name" value="Mur_ligase_N"/>
</dbReference>
<dbReference type="Pfam" id="PF08245">
    <property type="entry name" value="Mur_ligase_M"/>
    <property type="match status" value="1"/>
</dbReference>
<dbReference type="NCBIfam" id="TIGR01085">
    <property type="entry name" value="murE"/>
    <property type="match status" value="1"/>
</dbReference>
<feature type="domain" description="Mur ligase N-terminal catalytic" evidence="9">
    <location>
        <begin position="23"/>
        <end position="84"/>
    </location>
</feature>
<evidence type="ECO:0000256" key="6">
    <source>
        <dbReference type="ARBA" id="ARBA00023316"/>
    </source>
</evidence>
<feature type="binding site" evidence="7">
    <location>
        <position position="31"/>
    </location>
    <ligand>
        <name>UDP-N-acetyl-alpha-D-muramoyl-L-alanyl-D-glutamate</name>
        <dbReference type="ChEBI" id="CHEBI:83900"/>
    </ligand>
</feature>
<feature type="binding site" evidence="7">
    <location>
        <position position="472"/>
    </location>
    <ligand>
        <name>meso-2,6-diaminopimelate</name>
        <dbReference type="ChEBI" id="CHEBI:57791"/>
    </ligand>
</feature>
<accession>A0A2W5IBJ8</accession>
<dbReference type="InterPro" id="IPR036615">
    <property type="entry name" value="Mur_ligase_C_dom_sf"/>
</dbReference>
<comment type="catalytic activity">
    <reaction evidence="7">
        <text>UDP-N-acetyl-alpha-D-muramoyl-L-alanyl-D-glutamate + meso-2,6-diaminopimelate + ATP = UDP-N-acetyl-alpha-D-muramoyl-L-alanyl-gamma-D-glutamyl-meso-2,6-diaminopimelate + ADP + phosphate + H(+)</text>
        <dbReference type="Rhea" id="RHEA:23676"/>
        <dbReference type="ChEBI" id="CHEBI:15378"/>
        <dbReference type="ChEBI" id="CHEBI:30616"/>
        <dbReference type="ChEBI" id="CHEBI:43474"/>
        <dbReference type="ChEBI" id="CHEBI:57791"/>
        <dbReference type="ChEBI" id="CHEBI:83900"/>
        <dbReference type="ChEBI" id="CHEBI:83905"/>
        <dbReference type="ChEBI" id="CHEBI:456216"/>
        <dbReference type="EC" id="6.3.2.13"/>
    </reaction>
</comment>
<dbReference type="HAMAP" id="MF_00208">
    <property type="entry name" value="MurE"/>
    <property type="match status" value="1"/>
</dbReference>
<proteinExistence type="inferred from homology"/>
<feature type="modified residue" description="N6-carboxylysine" evidence="7">
    <location>
        <position position="226"/>
    </location>
</feature>
<keyword evidence="5 7" id="KW-0131">Cell cycle</keyword>
<dbReference type="PANTHER" id="PTHR23135">
    <property type="entry name" value="MUR LIGASE FAMILY MEMBER"/>
    <property type="match status" value="1"/>
</dbReference>
<dbReference type="EMBL" id="QFOZ01000002">
    <property type="protein sequence ID" value="PZP89491.1"/>
    <property type="molecule type" value="Genomic_DNA"/>
</dbReference>
<dbReference type="InterPro" id="IPR036565">
    <property type="entry name" value="Mur-like_cat_sf"/>
</dbReference>
<dbReference type="InterPro" id="IPR035911">
    <property type="entry name" value="MurE/MurF_N"/>
</dbReference>
<feature type="binding site" evidence="7">
    <location>
        <position position="392"/>
    </location>
    <ligand>
        <name>meso-2,6-diaminopimelate</name>
        <dbReference type="ChEBI" id="CHEBI:57791"/>
    </ligand>
</feature>
<evidence type="ECO:0000259" key="11">
    <source>
        <dbReference type="Pfam" id="PF08245"/>
    </source>
</evidence>
<comment type="caution">
    <text evidence="12">The sequence shown here is derived from an EMBL/GenBank/DDBJ whole genome shotgun (WGS) entry which is preliminary data.</text>
</comment>
<comment type="subcellular location">
    <subcellularLocation>
        <location evidence="7 8">Cytoplasm</location>
    </subcellularLocation>
</comment>
<keyword evidence="7 12" id="KW-0436">Ligase</keyword>
<feature type="domain" description="Mur ligase central" evidence="11">
    <location>
        <begin position="115"/>
        <end position="321"/>
    </location>
</feature>
<gene>
    <name evidence="7" type="primary">murE</name>
    <name evidence="12" type="ORF">DI579_03020</name>
</gene>
<comment type="pathway">
    <text evidence="7 8">Cell wall biogenesis; peptidoglycan biosynthesis.</text>
</comment>
<name>A0A2W5IBJ8_9ACTN</name>
<keyword evidence="7" id="KW-0460">Magnesium</keyword>
<dbReference type="NCBIfam" id="NF001124">
    <property type="entry name" value="PRK00139.1-2"/>
    <property type="match status" value="1"/>
</dbReference>
<feature type="short sequence motif" description="Meso-diaminopimelate recognition motif" evidence="7">
    <location>
        <begin position="416"/>
        <end position="419"/>
    </location>
</feature>
<dbReference type="Pfam" id="PF01225">
    <property type="entry name" value="Mur_ligase"/>
    <property type="match status" value="1"/>
</dbReference>
<feature type="domain" description="Mur ligase C-terminal" evidence="10">
    <location>
        <begin position="343"/>
        <end position="474"/>
    </location>
</feature>
<dbReference type="Gene3D" id="3.90.190.20">
    <property type="entry name" value="Mur ligase, C-terminal domain"/>
    <property type="match status" value="1"/>
</dbReference>
<dbReference type="GO" id="GO:0008765">
    <property type="term" value="F:UDP-N-acetylmuramoylalanyl-D-glutamate-2,6-diaminopimelate ligase activity"/>
    <property type="evidence" value="ECO:0007669"/>
    <property type="project" value="UniProtKB-UniRule"/>
</dbReference>
<dbReference type="SUPFAM" id="SSF53244">
    <property type="entry name" value="MurD-like peptide ligases, peptide-binding domain"/>
    <property type="match status" value="1"/>
</dbReference>
<dbReference type="GO" id="GO:0009252">
    <property type="term" value="P:peptidoglycan biosynthetic process"/>
    <property type="evidence" value="ECO:0007669"/>
    <property type="project" value="UniProtKB-UniRule"/>
</dbReference>
<dbReference type="Pfam" id="PF02875">
    <property type="entry name" value="Mur_ligase_C"/>
    <property type="match status" value="1"/>
</dbReference>
<dbReference type="UniPathway" id="UPA00219"/>
<dbReference type="InterPro" id="IPR004101">
    <property type="entry name" value="Mur_ligase_C"/>
</dbReference>
<protein>
    <recommendedName>
        <fullName evidence="7">UDP-N-acetylmuramoyl-L-alanyl-D-glutamate--2,6-diaminopimelate ligase</fullName>
        <ecNumber evidence="7">6.3.2.13</ecNumber>
    </recommendedName>
    <alternativeName>
        <fullName evidence="7">Meso-A2pm-adding enzyme</fullName>
    </alternativeName>
    <alternativeName>
        <fullName evidence="7">Meso-diaminopimelate-adding enzyme</fullName>
    </alternativeName>
    <alternativeName>
        <fullName evidence="7">UDP-MurNAc-L-Ala-D-Glu:meso-diaminopimelate ligase</fullName>
    </alternativeName>
    <alternativeName>
        <fullName evidence="7">UDP-MurNAc-tripeptide synthetase</fullName>
    </alternativeName>
    <alternativeName>
        <fullName evidence="7">UDP-N-acetylmuramyl-tripeptide synthetase</fullName>
    </alternativeName>
</protein>
<dbReference type="Gene3D" id="3.40.1390.10">
    <property type="entry name" value="MurE/MurF, N-terminal domain"/>
    <property type="match status" value="1"/>
</dbReference>
<dbReference type="NCBIfam" id="NF001126">
    <property type="entry name" value="PRK00139.1-4"/>
    <property type="match status" value="1"/>
</dbReference>
<evidence type="ECO:0000256" key="3">
    <source>
        <dbReference type="ARBA" id="ARBA00022960"/>
    </source>
</evidence>
<keyword evidence="4 7" id="KW-0573">Peptidoglycan synthesis</keyword>
<evidence type="ECO:0000259" key="10">
    <source>
        <dbReference type="Pfam" id="PF02875"/>
    </source>
</evidence>
<evidence type="ECO:0000313" key="13">
    <source>
        <dbReference type="Proteomes" id="UP000248606"/>
    </source>
</evidence>
<feature type="binding site" evidence="7">
    <location>
        <position position="186"/>
    </location>
    <ligand>
        <name>UDP-N-acetyl-alpha-D-muramoyl-L-alanyl-D-glutamate</name>
        <dbReference type="ChEBI" id="CHEBI:83900"/>
    </ligand>
</feature>
<comment type="PTM">
    <text evidence="7">Carboxylation is probably crucial for Mg(2+) binding and, consequently, for the gamma-phosphate positioning of ATP.</text>
</comment>
<keyword evidence="7" id="KW-0547">Nucleotide-binding</keyword>
<feature type="binding site" evidence="7">
    <location>
        <begin position="416"/>
        <end position="419"/>
    </location>
    <ligand>
        <name>meso-2,6-diaminopimelate</name>
        <dbReference type="ChEBI" id="CHEBI:57791"/>
    </ligand>
</feature>
<keyword evidence="7" id="KW-0067">ATP-binding</keyword>
<dbReference type="InterPro" id="IPR005761">
    <property type="entry name" value="UDP-N-AcMur-Glu-dNH2Pim_ligase"/>
</dbReference>
<dbReference type="RefSeq" id="WP_290598406.1">
    <property type="nucleotide sequence ID" value="NZ_JAPJOB010000002.1"/>
</dbReference>
<dbReference type="GO" id="GO:0005737">
    <property type="term" value="C:cytoplasm"/>
    <property type="evidence" value="ECO:0007669"/>
    <property type="project" value="UniProtKB-SubCell"/>
</dbReference>
<evidence type="ECO:0000256" key="8">
    <source>
        <dbReference type="RuleBase" id="RU004135"/>
    </source>
</evidence>
<keyword evidence="7" id="KW-0963">Cytoplasm</keyword>
<comment type="cofactor">
    <cofactor evidence="7">
        <name>Mg(2+)</name>
        <dbReference type="ChEBI" id="CHEBI:18420"/>
    </cofactor>
</comment>
<evidence type="ECO:0000256" key="7">
    <source>
        <dbReference type="HAMAP-Rule" id="MF_00208"/>
    </source>
</evidence>
<dbReference type="InterPro" id="IPR013221">
    <property type="entry name" value="Mur_ligase_cen"/>
</dbReference>
<evidence type="ECO:0000259" key="9">
    <source>
        <dbReference type="Pfam" id="PF01225"/>
    </source>
</evidence>
<dbReference type="GO" id="GO:0000287">
    <property type="term" value="F:magnesium ion binding"/>
    <property type="evidence" value="ECO:0007669"/>
    <property type="project" value="UniProtKB-UniRule"/>
</dbReference>
<dbReference type="PANTHER" id="PTHR23135:SF4">
    <property type="entry name" value="UDP-N-ACETYLMURAMOYL-L-ALANYL-D-GLUTAMATE--2,6-DIAMINOPIMELATE LIGASE MURE HOMOLOG, CHLOROPLASTIC"/>
    <property type="match status" value="1"/>
</dbReference>
<sequence length="506" mass="53373">MQTLKDLAVLCTSTCTSKDGSTEISGITLQSAAVQPGDMFAALPGLHVHGAHFVEDACQRGASAVLTDPEGARIVASTGVNNIPLLVVDDIRAVLGRVSAAIYGNPSYDVPVIGITGTSGKTTTSYLIESAFRTAGHSVGMIGTTGSRINGVRVPSSLTTPEAPDLQRLFATMRDDGVHRIVMEVSSHSLLLGRVGGTRFRIGAFLNLSQDHLDFHHTMEEYFQAKARLFTKDSGTCCDRAVICIDDSWGLRMRDIAEASGCTPVTVSTTGNADYSAGPSSIADDGTQQCVITDPQGNEHKLVLPMPGRFNVANALVALAVSELAGLPIEDALAGIAHVVVPGRLQRIDEGQDYLAIVDYAHKPAAVAAVIATLRSEIKGRLCVVLGAGGDRDASKRAIMGREAARGSDLFIVTDDNPRSEDPAVIRAAVEAGAYELPTEERGEVRNIGDRAAAIRAAIAWAEPGDAVLVAGKGHETGQNVNGVIHHFDDREEVRAALQERRTGSL</sequence>
<dbReference type="Gene3D" id="3.40.1190.10">
    <property type="entry name" value="Mur-like, catalytic domain"/>
    <property type="match status" value="1"/>
</dbReference>
<dbReference type="GO" id="GO:0051301">
    <property type="term" value="P:cell division"/>
    <property type="evidence" value="ECO:0007669"/>
    <property type="project" value="UniProtKB-KW"/>
</dbReference>
<evidence type="ECO:0000256" key="5">
    <source>
        <dbReference type="ARBA" id="ARBA00023306"/>
    </source>
</evidence>
<reference evidence="12 13" key="1">
    <citation type="submission" date="2017-08" db="EMBL/GenBank/DDBJ databases">
        <title>Infants hospitalized years apart are colonized by the same room-sourced microbial strains.</title>
        <authorList>
            <person name="Brooks B."/>
            <person name="Olm M.R."/>
            <person name="Firek B.A."/>
            <person name="Baker R."/>
            <person name="Thomas B.C."/>
            <person name="Morowitz M.J."/>
            <person name="Banfield J.F."/>
        </authorList>
    </citation>
    <scope>NUCLEOTIDE SEQUENCE [LARGE SCALE GENOMIC DNA]</scope>
    <source>
        <strain evidence="12">S2_006_000_R1_57</strain>
    </source>
</reference>
<keyword evidence="2 7" id="KW-0132">Cell division</keyword>
<comment type="caution">
    <text evidence="7">Lacks conserved residue(s) required for the propagation of feature annotation.</text>
</comment>
<evidence type="ECO:0000313" key="12">
    <source>
        <dbReference type="EMBL" id="PZP89491.1"/>
    </source>
</evidence>
<dbReference type="SUPFAM" id="SSF63418">
    <property type="entry name" value="MurE/MurF N-terminal domain"/>
    <property type="match status" value="1"/>
</dbReference>
<dbReference type="Proteomes" id="UP000248606">
    <property type="component" value="Unassembled WGS sequence"/>
</dbReference>
<dbReference type="GO" id="GO:0005524">
    <property type="term" value="F:ATP binding"/>
    <property type="evidence" value="ECO:0007669"/>
    <property type="project" value="UniProtKB-UniRule"/>
</dbReference>
<feature type="binding site" evidence="7">
    <location>
        <position position="29"/>
    </location>
    <ligand>
        <name>UDP-N-acetyl-alpha-D-muramoyl-L-alanyl-D-glutamate</name>
        <dbReference type="ChEBI" id="CHEBI:83900"/>
    </ligand>
</feature>
<evidence type="ECO:0000256" key="4">
    <source>
        <dbReference type="ARBA" id="ARBA00022984"/>
    </source>
</evidence>